<organism evidence="2 3">
    <name type="scientific">Chitinophaga horti</name>
    <dbReference type="NCBI Taxonomy" id="2920382"/>
    <lineage>
        <taxon>Bacteria</taxon>
        <taxon>Pseudomonadati</taxon>
        <taxon>Bacteroidota</taxon>
        <taxon>Chitinophagia</taxon>
        <taxon>Chitinophagales</taxon>
        <taxon>Chitinophagaceae</taxon>
        <taxon>Chitinophaga</taxon>
    </lineage>
</organism>
<gene>
    <name evidence="2" type="ORF">MKQ68_15765</name>
</gene>
<evidence type="ECO:0000313" key="3">
    <source>
        <dbReference type="Proteomes" id="UP001162741"/>
    </source>
</evidence>
<accession>A0ABY6IVZ6</accession>
<feature type="domain" description="Cysteine-rich CPCC" evidence="1">
    <location>
        <begin position="87"/>
        <end position="151"/>
    </location>
</feature>
<reference evidence="2" key="1">
    <citation type="submission" date="2022-10" db="EMBL/GenBank/DDBJ databases">
        <title>Chitinophaga sp. nov., isolated from soil.</title>
        <authorList>
            <person name="Jeon C.O."/>
        </authorList>
    </citation>
    <scope>NUCLEOTIDE SEQUENCE</scope>
    <source>
        <strain evidence="2">R8</strain>
    </source>
</reference>
<keyword evidence="3" id="KW-1185">Reference proteome</keyword>
<dbReference type="Proteomes" id="UP001162741">
    <property type="component" value="Chromosome"/>
</dbReference>
<sequence length="160" mass="18579">MKTRIPREDAEELLARQRLAQLSAAERKAIATTIGLADESNITEELDAVHYLRSQLLAVTNEYIEQKLSQHQQQPIEIDGAPLLYEPCCCCGYRTISRREQLEICPVCFWEDDGSCEPERFSEENAMTLDEGMRNFKEWGVFDLKYKVNVTEEPEQYLRK</sequence>
<dbReference type="RefSeq" id="WP_244840388.1">
    <property type="nucleotide sequence ID" value="NZ_CP107006.1"/>
</dbReference>
<name>A0ABY6IVZ6_9BACT</name>
<protein>
    <submittedName>
        <fullName evidence="2">CPCC family cysteine-rich protein</fullName>
    </submittedName>
</protein>
<dbReference type="InterPro" id="IPR025983">
    <property type="entry name" value="Cys_rich_CPCC"/>
</dbReference>
<dbReference type="Pfam" id="PF14206">
    <property type="entry name" value="Cys_rich_CPCC"/>
    <property type="match status" value="1"/>
</dbReference>
<evidence type="ECO:0000313" key="2">
    <source>
        <dbReference type="EMBL" id="UYQ91548.1"/>
    </source>
</evidence>
<dbReference type="EMBL" id="CP107006">
    <property type="protein sequence ID" value="UYQ91548.1"/>
    <property type="molecule type" value="Genomic_DNA"/>
</dbReference>
<proteinExistence type="predicted"/>
<evidence type="ECO:0000259" key="1">
    <source>
        <dbReference type="Pfam" id="PF14206"/>
    </source>
</evidence>